<name>A0A7R9G788_TIMSH</name>
<protein>
    <submittedName>
        <fullName evidence="2">Uncharacterized protein</fullName>
    </submittedName>
</protein>
<feature type="region of interest" description="Disordered" evidence="1">
    <location>
        <begin position="53"/>
        <end position="76"/>
    </location>
</feature>
<feature type="compositionally biased region" description="Polar residues" evidence="1">
    <location>
        <begin position="55"/>
        <end position="76"/>
    </location>
</feature>
<reference evidence="2" key="1">
    <citation type="submission" date="2020-11" db="EMBL/GenBank/DDBJ databases">
        <authorList>
            <person name="Tran Van P."/>
        </authorList>
    </citation>
    <scope>NUCLEOTIDE SEQUENCE</scope>
</reference>
<evidence type="ECO:0000256" key="1">
    <source>
        <dbReference type="SAM" id="MobiDB-lite"/>
    </source>
</evidence>
<gene>
    <name evidence="2" type="ORF">TSIB3V08_LOCUS12678</name>
</gene>
<dbReference type="AlphaFoldDB" id="A0A7R9G788"/>
<proteinExistence type="predicted"/>
<dbReference type="EMBL" id="OC015521">
    <property type="protein sequence ID" value="CAD7268677.1"/>
    <property type="molecule type" value="Genomic_DNA"/>
</dbReference>
<sequence>MLMSDANGGLSTKSDSDPLYEDYWRAAHLLTYMLGPASSLIGKHNLPVILELDDNNSTAGSSTESRRQTPSATFKQAASSVNSKKFASMADAKKDLAILQMELLKREYKIREAHMVEIHELDVKIKRAQLEILLDQKKVDVARL</sequence>
<accession>A0A7R9G788</accession>
<evidence type="ECO:0000313" key="2">
    <source>
        <dbReference type="EMBL" id="CAD7268677.1"/>
    </source>
</evidence>
<organism evidence="2">
    <name type="scientific">Timema shepardi</name>
    <name type="common">Walking stick</name>
    <dbReference type="NCBI Taxonomy" id="629360"/>
    <lineage>
        <taxon>Eukaryota</taxon>
        <taxon>Metazoa</taxon>
        <taxon>Ecdysozoa</taxon>
        <taxon>Arthropoda</taxon>
        <taxon>Hexapoda</taxon>
        <taxon>Insecta</taxon>
        <taxon>Pterygota</taxon>
        <taxon>Neoptera</taxon>
        <taxon>Polyneoptera</taxon>
        <taxon>Phasmatodea</taxon>
        <taxon>Timematodea</taxon>
        <taxon>Timematoidea</taxon>
        <taxon>Timematidae</taxon>
        <taxon>Timema</taxon>
    </lineage>
</organism>